<evidence type="ECO:0000313" key="1">
    <source>
        <dbReference type="EMBL" id="MBB4867212.1"/>
    </source>
</evidence>
<sequence length="281" mass="32277">MTTDIKADIHSRYLRIIRLVDDLPEVNLETSALFKRLSEGKSALIFPPPLALSQPWYEVIESDEPIPIENPFEAEEVVTANVQLELCIAQTWWKILSGANNVGLIVTHPQWNELGFQWRVNKMKVPAADASTKLCCHHDPAIDFITTSAQLKAECKFQIERRVEQLKIVHEHSKEEAIELLRGMFEKENPSPKSGPLIRRNFNLAAAKFKFNELEIRLVERKDEGLPPYPDAAETQQRIDGMIRDHLQNGWQMDGEDLFHWNWSIQRIAPAALGPEHYLDI</sequence>
<dbReference type="Proteomes" id="UP000566995">
    <property type="component" value="Unassembled WGS sequence"/>
</dbReference>
<organism evidence="1 2">
    <name type="scientific">Pseudomonas nitroreducens</name>
    <dbReference type="NCBI Taxonomy" id="46680"/>
    <lineage>
        <taxon>Bacteria</taxon>
        <taxon>Pseudomonadati</taxon>
        <taxon>Pseudomonadota</taxon>
        <taxon>Gammaproteobacteria</taxon>
        <taxon>Pseudomonadales</taxon>
        <taxon>Pseudomonadaceae</taxon>
        <taxon>Pseudomonas</taxon>
    </lineage>
</organism>
<accession>A0A7W7KQU2</accession>
<dbReference type="EMBL" id="JACHLI010000036">
    <property type="protein sequence ID" value="MBB4867212.1"/>
    <property type="molecule type" value="Genomic_DNA"/>
</dbReference>
<comment type="caution">
    <text evidence="1">The sequence shown here is derived from an EMBL/GenBank/DDBJ whole genome shotgun (WGS) entry which is preliminary data.</text>
</comment>
<proteinExistence type="predicted"/>
<dbReference type="AlphaFoldDB" id="A0A7W7KQU2"/>
<name>A0A7W7KQU2_PSENT</name>
<reference evidence="1 2" key="1">
    <citation type="submission" date="2020-08" db="EMBL/GenBank/DDBJ databases">
        <title>Functional genomics of gut bacteria from endangered species of beetles.</title>
        <authorList>
            <person name="Carlos-Shanley C."/>
        </authorList>
    </citation>
    <scope>NUCLEOTIDE SEQUENCE [LARGE SCALE GENOMIC DNA]</scope>
    <source>
        <strain evidence="1 2">S00179</strain>
    </source>
</reference>
<gene>
    <name evidence="1" type="ORF">HNP46_006123</name>
</gene>
<evidence type="ECO:0000313" key="2">
    <source>
        <dbReference type="Proteomes" id="UP000566995"/>
    </source>
</evidence>
<dbReference type="RefSeq" id="WP_184596506.1">
    <property type="nucleotide sequence ID" value="NZ_JACHLI010000036.1"/>
</dbReference>
<protein>
    <submittedName>
        <fullName evidence="1">Uncharacterized protein</fullName>
    </submittedName>
</protein>